<comment type="catalytic activity">
    <reaction evidence="5 6">
        <text>dTDP-beta-L-rhamnose + NADP(+) = dTDP-4-dehydro-beta-L-rhamnose + NADPH + H(+)</text>
        <dbReference type="Rhea" id="RHEA:21796"/>
        <dbReference type="ChEBI" id="CHEBI:15378"/>
        <dbReference type="ChEBI" id="CHEBI:57510"/>
        <dbReference type="ChEBI" id="CHEBI:57783"/>
        <dbReference type="ChEBI" id="CHEBI:58349"/>
        <dbReference type="ChEBI" id="CHEBI:62830"/>
        <dbReference type="EC" id="1.1.1.133"/>
    </reaction>
</comment>
<reference evidence="9 10" key="1">
    <citation type="journal article" date="2013" name="Genome Announc.">
        <title>Draft Genome of Pseudomonas stutzeri Strain NF13, a Nitrogen Fixer Isolated from the Galapagos Rift Hydrothermal Vent.</title>
        <authorList>
            <person name="Pena A."/>
            <person name="Busquets A."/>
            <person name="Gomila M."/>
            <person name="Mayol J."/>
            <person name="Bosch R."/>
            <person name="Nogales B."/>
            <person name="Garcia-Valdes E."/>
            <person name="Bennasar A."/>
            <person name="Lalucat J."/>
        </authorList>
    </citation>
    <scope>NUCLEOTIDE SEQUENCE [LARGE SCALE GENOMIC DNA]</scope>
    <source>
        <strain evidence="9 10">NF13</strain>
    </source>
</reference>
<comment type="pathway">
    <text evidence="1 6">Carbohydrate biosynthesis; dTDP-L-rhamnose biosynthesis.</text>
</comment>
<dbReference type="eggNOG" id="COG1091">
    <property type="taxonomic scope" value="Bacteria"/>
</dbReference>
<evidence type="ECO:0000256" key="4">
    <source>
        <dbReference type="ARBA" id="ARBA00017099"/>
    </source>
</evidence>
<accession>M2V4L0</accession>
<evidence type="ECO:0000256" key="1">
    <source>
        <dbReference type="ARBA" id="ARBA00004781"/>
    </source>
</evidence>
<dbReference type="Pfam" id="PF04321">
    <property type="entry name" value="RmlD_sub_bind"/>
    <property type="match status" value="1"/>
</dbReference>
<dbReference type="PATRIC" id="fig|1212548.4.peg.1271"/>
<dbReference type="UniPathway" id="UPA00281"/>
<dbReference type="GO" id="GO:0005829">
    <property type="term" value="C:cytosol"/>
    <property type="evidence" value="ECO:0007669"/>
    <property type="project" value="TreeGrafter"/>
</dbReference>
<dbReference type="InterPro" id="IPR005913">
    <property type="entry name" value="dTDP_dehydrorham_reduct"/>
</dbReference>
<evidence type="ECO:0000256" key="7">
    <source>
        <dbReference type="SAM" id="MobiDB-lite"/>
    </source>
</evidence>
<dbReference type="InterPro" id="IPR029903">
    <property type="entry name" value="RmlD-like-bd"/>
</dbReference>
<dbReference type="Gene3D" id="3.40.50.720">
    <property type="entry name" value="NAD(P)-binding Rossmann-like Domain"/>
    <property type="match status" value="1"/>
</dbReference>
<feature type="domain" description="RmlD-like substrate binding" evidence="8">
    <location>
        <begin position="1"/>
        <end position="294"/>
    </location>
</feature>
<dbReference type="InterPro" id="IPR036291">
    <property type="entry name" value="NAD(P)-bd_dom_sf"/>
</dbReference>
<comment type="function">
    <text evidence="6">Catalyzes the reduction of dTDP-6-deoxy-L-lyxo-4-hexulose to yield dTDP-L-rhamnose.</text>
</comment>
<dbReference type="PANTHER" id="PTHR10491:SF4">
    <property type="entry name" value="METHIONINE ADENOSYLTRANSFERASE 2 SUBUNIT BETA"/>
    <property type="match status" value="1"/>
</dbReference>
<dbReference type="GO" id="GO:0009243">
    <property type="term" value="P:O antigen biosynthetic process"/>
    <property type="evidence" value="ECO:0007669"/>
    <property type="project" value="UniProtKB-UniPathway"/>
</dbReference>
<dbReference type="EC" id="1.1.1.133" evidence="3 6"/>
<dbReference type="OrthoDB" id="9803892at2"/>
<dbReference type="PANTHER" id="PTHR10491">
    <property type="entry name" value="DTDP-4-DEHYDRORHAMNOSE REDUCTASE"/>
    <property type="match status" value="1"/>
</dbReference>
<comment type="similarity">
    <text evidence="2 6">Belongs to the dTDP-4-dehydrorhamnose reductase family.</text>
</comment>
<gene>
    <name evidence="9" type="ORF">B381_06626</name>
</gene>
<dbReference type="Gene3D" id="3.90.25.10">
    <property type="entry name" value="UDP-galactose 4-epimerase, domain 1"/>
    <property type="match status" value="1"/>
</dbReference>
<proteinExistence type="inferred from homology"/>
<evidence type="ECO:0000259" key="8">
    <source>
        <dbReference type="Pfam" id="PF04321"/>
    </source>
</evidence>
<dbReference type="Proteomes" id="UP000011700">
    <property type="component" value="Unassembled WGS sequence"/>
</dbReference>
<dbReference type="CDD" id="cd05254">
    <property type="entry name" value="dTDP_HR_like_SDR_e"/>
    <property type="match status" value="1"/>
</dbReference>
<dbReference type="SUPFAM" id="SSF51735">
    <property type="entry name" value="NAD(P)-binding Rossmann-fold domains"/>
    <property type="match status" value="1"/>
</dbReference>
<keyword evidence="6" id="KW-0560">Oxidoreductase</keyword>
<evidence type="ECO:0000313" key="9">
    <source>
        <dbReference type="EMBL" id="EME00762.1"/>
    </source>
</evidence>
<sequence length="329" mass="36195">MKILLLGANGQVGWELRRALAPLGEVIACDRQRADMSRPETLAPLLRQCRPDVIVNAAAYTAVDKAETDEAGAALVNATSVGELAALAKELDALLVHYSTDYVFDGTAIGFQREDGPTAPLNVYGRTKLQGERLIKASGCRHLLLRTSWVYACRGRNFAKTMLRLACERDELKVVVDQVGAPTSAELIADVSALMIQRLRHDPDFAVQAYGTYHLVAGGKTSWHEFTRFIIRTARGLGMSFRAEDARILPIRAAEFPAAAARPASSLLDTRKLQSTFDLQLPHWQEHAERMLHETVPVEVAARVANEHLDQALQRSESPSPIALATRRP</sequence>
<evidence type="ECO:0000256" key="6">
    <source>
        <dbReference type="RuleBase" id="RU364082"/>
    </source>
</evidence>
<dbReference type="EMBL" id="AOBS01000036">
    <property type="protein sequence ID" value="EME00762.1"/>
    <property type="molecule type" value="Genomic_DNA"/>
</dbReference>
<keyword evidence="6" id="KW-0521">NADP</keyword>
<dbReference type="NCBIfam" id="TIGR01214">
    <property type="entry name" value="rmlD"/>
    <property type="match status" value="1"/>
</dbReference>
<evidence type="ECO:0000313" key="10">
    <source>
        <dbReference type="Proteomes" id="UP000011700"/>
    </source>
</evidence>
<dbReference type="RefSeq" id="WP_003299497.1">
    <property type="nucleotide sequence ID" value="NZ_AOBS01000036.1"/>
</dbReference>
<dbReference type="AlphaFoldDB" id="M2V4L0"/>
<evidence type="ECO:0000256" key="5">
    <source>
        <dbReference type="ARBA" id="ARBA00048200"/>
    </source>
</evidence>
<dbReference type="GO" id="GO:0008831">
    <property type="term" value="F:dTDP-4-dehydrorhamnose reductase activity"/>
    <property type="evidence" value="ECO:0007669"/>
    <property type="project" value="UniProtKB-EC"/>
</dbReference>
<comment type="caution">
    <text evidence="9">The sequence shown here is derived from an EMBL/GenBank/DDBJ whole genome shotgun (WGS) entry which is preliminary data.</text>
</comment>
<protein>
    <recommendedName>
        <fullName evidence="4 6">dTDP-4-dehydrorhamnose reductase</fullName>
        <ecNumber evidence="3 6">1.1.1.133</ecNumber>
    </recommendedName>
</protein>
<organism evidence="9 10">
    <name type="scientific">Stutzerimonas stutzeri NF13</name>
    <dbReference type="NCBI Taxonomy" id="1212548"/>
    <lineage>
        <taxon>Bacteria</taxon>
        <taxon>Pseudomonadati</taxon>
        <taxon>Pseudomonadota</taxon>
        <taxon>Gammaproteobacteria</taxon>
        <taxon>Pseudomonadales</taxon>
        <taxon>Pseudomonadaceae</taxon>
        <taxon>Stutzerimonas</taxon>
    </lineage>
</organism>
<evidence type="ECO:0000256" key="3">
    <source>
        <dbReference type="ARBA" id="ARBA00012929"/>
    </source>
</evidence>
<dbReference type="GO" id="GO:0019305">
    <property type="term" value="P:dTDP-rhamnose biosynthetic process"/>
    <property type="evidence" value="ECO:0007669"/>
    <property type="project" value="UniProtKB-UniPathway"/>
</dbReference>
<dbReference type="UniPathway" id="UPA00124"/>
<name>M2V4L0_STUST</name>
<evidence type="ECO:0000256" key="2">
    <source>
        <dbReference type="ARBA" id="ARBA00010944"/>
    </source>
</evidence>
<comment type="cofactor">
    <cofactor evidence="6">
        <name>Mg(2+)</name>
        <dbReference type="ChEBI" id="CHEBI:18420"/>
    </cofactor>
    <text evidence="6">Binds 1 Mg(2+) ion per monomer.</text>
</comment>
<dbReference type="NCBIfam" id="NF007440">
    <property type="entry name" value="PRK09987.1"/>
    <property type="match status" value="1"/>
</dbReference>
<feature type="region of interest" description="Disordered" evidence="7">
    <location>
        <begin position="310"/>
        <end position="329"/>
    </location>
</feature>